<comment type="caution">
    <text evidence="6">The sequence shown here is derived from an EMBL/GenBank/DDBJ whole genome shotgun (WGS) entry which is preliminary data.</text>
</comment>
<dbReference type="SMART" id="SM01018">
    <property type="entry name" value="B12-binding_2"/>
    <property type="match status" value="1"/>
</dbReference>
<dbReference type="GO" id="GO:0050667">
    <property type="term" value="P:homocysteine metabolic process"/>
    <property type="evidence" value="ECO:0007669"/>
    <property type="project" value="TreeGrafter"/>
</dbReference>
<dbReference type="EMBL" id="DXCQ01000041">
    <property type="protein sequence ID" value="HIY97016.1"/>
    <property type="molecule type" value="Genomic_DNA"/>
</dbReference>
<proteinExistence type="inferred from homology"/>
<evidence type="ECO:0000313" key="7">
    <source>
        <dbReference type="Proteomes" id="UP000886750"/>
    </source>
</evidence>
<dbReference type="SUPFAM" id="SSF52242">
    <property type="entry name" value="Cobalamin (vitamin B12)-binding domain"/>
    <property type="match status" value="1"/>
</dbReference>
<dbReference type="GO" id="GO:0008705">
    <property type="term" value="F:methionine synthase activity"/>
    <property type="evidence" value="ECO:0007669"/>
    <property type="project" value="TreeGrafter"/>
</dbReference>
<comment type="similarity">
    <text evidence="1">Belongs to the methylamine corrinoid protein family.</text>
</comment>
<dbReference type="FunFam" id="3.40.50.280:FF:000003">
    <property type="entry name" value="Dimethylamine methyltransferase corrinoid protein"/>
    <property type="match status" value="1"/>
</dbReference>
<dbReference type="GO" id="GO:0031419">
    <property type="term" value="F:cobalamin binding"/>
    <property type="evidence" value="ECO:0007669"/>
    <property type="project" value="InterPro"/>
</dbReference>
<evidence type="ECO:0000313" key="6">
    <source>
        <dbReference type="EMBL" id="HIY97016.1"/>
    </source>
</evidence>
<feature type="domain" description="B12-binding N-terminal" evidence="5">
    <location>
        <begin position="1"/>
        <end position="88"/>
    </location>
</feature>
<name>A0A9D1ZX50_9FIRM</name>
<dbReference type="InterPro" id="IPR036724">
    <property type="entry name" value="Cobalamin-bd_sf"/>
</dbReference>
<dbReference type="GO" id="GO:0046653">
    <property type="term" value="P:tetrahydrofolate metabolic process"/>
    <property type="evidence" value="ECO:0007669"/>
    <property type="project" value="TreeGrafter"/>
</dbReference>
<dbReference type="PROSITE" id="PS51332">
    <property type="entry name" value="B12_BINDING"/>
    <property type="match status" value="1"/>
</dbReference>
<dbReference type="Pfam" id="PF02607">
    <property type="entry name" value="B12-binding_2"/>
    <property type="match status" value="1"/>
</dbReference>
<dbReference type="Gene3D" id="1.10.1240.10">
    <property type="entry name" value="Methionine synthase domain"/>
    <property type="match status" value="1"/>
</dbReference>
<gene>
    <name evidence="6" type="ORF">H9729_04945</name>
</gene>
<dbReference type="Proteomes" id="UP000886750">
    <property type="component" value="Unassembled WGS sequence"/>
</dbReference>
<dbReference type="AlphaFoldDB" id="A0A9D1ZX50"/>
<dbReference type="InterPro" id="IPR003759">
    <property type="entry name" value="Cbl-bd_cap"/>
</dbReference>
<keyword evidence="3" id="KW-0170">Cobalt</keyword>
<dbReference type="InterPro" id="IPR036594">
    <property type="entry name" value="Meth_synthase_dom"/>
</dbReference>
<dbReference type="PANTHER" id="PTHR45833:SF1">
    <property type="entry name" value="METHIONINE SYNTHASE"/>
    <property type="match status" value="1"/>
</dbReference>
<protein>
    <submittedName>
        <fullName evidence="6">Corrinoid protein</fullName>
    </submittedName>
</protein>
<reference evidence="6" key="2">
    <citation type="submission" date="2021-04" db="EMBL/GenBank/DDBJ databases">
        <authorList>
            <person name="Gilroy R."/>
        </authorList>
    </citation>
    <scope>NUCLEOTIDE SEQUENCE</scope>
    <source>
        <strain evidence="6">1345</strain>
    </source>
</reference>
<evidence type="ECO:0000256" key="2">
    <source>
        <dbReference type="ARBA" id="ARBA00022723"/>
    </source>
</evidence>
<keyword evidence="2" id="KW-0479">Metal-binding</keyword>
<dbReference type="InterPro" id="IPR006158">
    <property type="entry name" value="Cobalamin-bd"/>
</dbReference>
<dbReference type="InterPro" id="IPR050554">
    <property type="entry name" value="Met_Synthase/Corrinoid"/>
</dbReference>
<dbReference type="GO" id="GO:0046872">
    <property type="term" value="F:metal ion binding"/>
    <property type="evidence" value="ECO:0007669"/>
    <property type="project" value="UniProtKB-KW"/>
</dbReference>
<reference evidence="6" key="1">
    <citation type="journal article" date="2021" name="PeerJ">
        <title>Extensive microbial diversity within the chicken gut microbiome revealed by metagenomics and culture.</title>
        <authorList>
            <person name="Gilroy R."/>
            <person name="Ravi A."/>
            <person name="Getino M."/>
            <person name="Pursley I."/>
            <person name="Horton D.L."/>
            <person name="Alikhan N.F."/>
            <person name="Baker D."/>
            <person name="Gharbi K."/>
            <person name="Hall N."/>
            <person name="Watson M."/>
            <person name="Adriaenssens E.M."/>
            <person name="Foster-Nyarko E."/>
            <person name="Jarju S."/>
            <person name="Secka A."/>
            <person name="Antonio M."/>
            <person name="Oren A."/>
            <person name="Chaudhuri R.R."/>
            <person name="La Ragione R."/>
            <person name="Hildebrand F."/>
            <person name="Pallen M.J."/>
        </authorList>
    </citation>
    <scope>NUCLEOTIDE SEQUENCE</scope>
    <source>
        <strain evidence="6">1345</strain>
    </source>
</reference>
<evidence type="ECO:0000259" key="5">
    <source>
        <dbReference type="PROSITE" id="PS51337"/>
    </source>
</evidence>
<evidence type="ECO:0000259" key="4">
    <source>
        <dbReference type="PROSITE" id="PS51332"/>
    </source>
</evidence>
<evidence type="ECO:0000256" key="3">
    <source>
        <dbReference type="ARBA" id="ARBA00023285"/>
    </source>
</evidence>
<dbReference type="CDD" id="cd02070">
    <property type="entry name" value="corrinoid_protein_B12-BD"/>
    <property type="match status" value="1"/>
</dbReference>
<sequence length="210" mass="21936">MAKFEEISTLLQRGKAKDLAALVSEELAAGVAPKDILTEGLIAGMGIVGTKFKNNEIFVPEVLIAARAMNAALAVLKPALADSGVEPVGTAVICTVKGDLHDIGKNLVKMMIEGTGIRVIDLGVDCSAEKIVEAVKENNADIVCLSALLTTTMMYQKDIIDALKAAGLRDKVKVMVGGAPVTQAFADEIGADAYTPDAASAAEKARSYFN</sequence>
<feature type="domain" description="B12-binding" evidence="4">
    <location>
        <begin position="88"/>
        <end position="210"/>
    </location>
</feature>
<organism evidence="6 7">
    <name type="scientific">Candidatus Borkfalkia excrementigallinarum</name>
    <dbReference type="NCBI Taxonomy" id="2838506"/>
    <lineage>
        <taxon>Bacteria</taxon>
        <taxon>Bacillati</taxon>
        <taxon>Bacillota</taxon>
        <taxon>Clostridia</taxon>
        <taxon>Christensenellales</taxon>
        <taxon>Christensenellaceae</taxon>
        <taxon>Candidatus Borkfalkia</taxon>
    </lineage>
</organism>
<dbReference type="GO" id="GO:0005829">
    <property type="term" value="C:cytosol"/>
    <property type="evidence" value="ECO:0007669"/>
    <property type="project" value="TreeGrafter"/>
</dbReference>
<accession>A0A9D1ZX50</accession>
<dbReference type="Gene3D" id="3.40.50.280">
    <property type="entry name" value="Cobalamin-binding domain"/>
    <property type="match status" value="1"/>
</dbReference>
<dbReference type="PROSITE" id="PS51337">
    <property type="entry name" value="B12_BINDING_NTER"/>
    <property type="match status" value="1"/>
</dbReference>
<dbReference type="PANTHER" id="PTHR45833">
    <property type="entry name" value="METHIONINE SYNTHASE"/>
    <property type="match status" value="1"/>
</dbReference>
<dbReference type="SUPFAM" id="SSF47644">
    <property type="entry name" value="Methionine synthase domain"/>
    <property type="match status" value="1"/>
</dbReference>
<evidence type="ECO:0000256" key="1">
    <source>
        <dbReference type="ARBA" id="ARBA00010854"/>
    </source>
</evidence>
<dbReference type="Pfam" id="PF02310">
    <property type="entry name" value="B12-binding"/>
    <property type="match status" value="1"/>
</dbReference>